<feature type="region of interest" description="Disordered" evidence="2">
    <location>
        <begin position="629"/>
        <end position="672"/>
    </location>
</feature>
<dbReference type="InterPro" id="IPR048382">
    <property type="entry name" value="BCAS3_WD40"/>
</dbReference>
<evidence type="ECO:0000259" key="3">
    <source>
        <dbReference type="Pfam" id="PF21034"/>
    </source>
</evidence>
<gene>
    <name evidence="4" type="ORF">BCR42DRAFT_449894</name>
</gene>
<feature type="compositionally biased region" description="Low complexity" evidence="2">
    <location>
        <begin position="651"/>
        <end position="661"/>
    </location>
</feature>
<feature type="domain" description="BCAS3 WD40" evidence="3">
    <location>
        <begin position="480"/>
        <end position="596"/>
    </location>
</feature>
<feature type="compositionally biased region" description="Acidic residues" evidence="2">
    <location>
        <begin position="1261"/>
        <end position="1276"/>
    </location>
</feature>
<feature type="compositionally biased region" description="Low complexity" evidence="2">
    <location>
        <begin position="744"/>
        <end position="763"/>
    </location>
</feature>
<evidence type="ECO:0000313" key="4">
    <source>
        <dbReference type="EMBL" id="ORZ18750.1"/>
    </source>
</evidence>
<evidence type="ECO:0000313" key="5">
    <source>
        <dbReference type="Proteomes" id="UP000193560"/>
    </source>
</evidence>
<organism evidence="4 5">
    <name type="scientific">Absidia repens</name>
    <dbReference type="NCBI Taxonomy" id="90262"/>
    <lineage>
        <taxon>Eukaryota</taxon>
        <taxon>Fungi</taxon>
        <taxon>Fungi incertae sedis</taxon>
        <taxon>Mucoromycota</taxon>
        <taxon>Mucoromycotina</taxon>
        <taxon>Mucoromycetes</taxon>
        <taxon>Mucorales</taxon>
        <taxon>Cunninghamellaceae</taxon>
        <taxon>Absidia</taxon>
    </lineage>
</organism>
<dbReference type="GO" id="GO:0005737">
    <property type="term" value="C:cytoplasm"/>
    <property type="evidence" value="ECO:0007669"/>
    <property type="project" value="TreeGrafter"/>
</dbReference>
<feature type="region of interest" description="Disordered" evidence="2">
    <location>
        <begin position="1140"/>
        <end position="1187"/>
    </location>
</feature>
<dbReference type="PANTHER" id="PTHR13268:SF0">
    <property type="entry name" value="BCAS3 MICROTUBULE ASSOCIATED CELL MIGRATION FACTOR"/>
    <property type="match status" value="1"/>
</dbReference>
<dbReference type="InterPro" id="IPR045142">
    <property type="entry name" value="BCAS3-like"/>
</dbReference>
<feature type="compositionally biased region" description="Polar residues" evidence="2">
    <location>
        <begin position="1227"/>
        <end position="1237"/>
    </location>
</feature>
<feature type="compositionally biased region" description="Low complexity" evidence="2">
    <location>
        <begin position="1029"/>
        <end position="1043"/>
    </location>
</feature>
<feature type="region of interest" description="Disordered" evidence="2">
    <location>
        <begin position="430"/>
        <end position="461"/>
    </location>
</feature>
<dbReference type="SUPFAM" id="SSF50978">
    <property type="entry name" value="WD40 repeat-like"/>
    <property type="match status" value="1"/>
</dbReference>
<accession>A0A1X2ILV6</accession>
<feature type="region of interest" description="Disordered" evidence="2">
    <location>
        <begin position="794"/>
        <end position="829"/>
    </location>
</feature>
<keyword evidence="5" id="KW-1185">Reference proteome</keyword>
<proteinExistence type="predicted"/>
<feature type="compositionally biased region" description="Low complexity" evidence="2">
    <location>
        <begin position="86"/>
        <end position="120"/>
    </location>
</feature>
<name>A0A1X2ILV6_9FUNG</name>
<dbReference type="STRING" id="90262.A0A1X2ILV6"/>
<keyword evidence="1" id="KW-0175">Coiled coil</keyword>
<feature type="compositionally biased region" description="Low complexity" evidence="2">
    <location>
        <begin position="968"/>
        <end position="977"/>
    </location>
</feature>
<dbReference type="Proteomes" id="UP000193560">
    <property type="component" value="Unassembled WGS sequence"/>
</dbReference>
<feature type="region of interest" description="Disordered" evidence="2">
    <location>
        <begin position="1206"/>
        <end position="1237"/>
    </location>
</feature>
<dbReference type="PANTHER" id="PTHR13268">
    <property type="entry name" value="BREAST CARCINOMA AMPLIFIED SEQUENCE 3"/>
    <property type="match status" value="1"/>
</dbReference>
<dbReference type="OrthoDB" id="25778at2759"/>
<sequence length="1403" mass="152142">MPGVRAEPKYLRDPTSFETLSSGLSRLSSYVSSNLPKIKTSTYPPYVPPQDPHLLFYQQQLLQQQRAAAAATQTDPSANRHILPASPSSSSVTSSNADSTLPTEQHQSYKQPQQQQHQQQDSVESITFAKFDKIDTMTSGILSCLLLGYEHGFQLWNISQPENIHEVASVRNDTLGTVIKMHILSTPTSSSFQHDAYSHLRPLLAMICSDTPTTDDTSSSSTDINHRRESSSSSSSSVKKCNTSLHLYSLRTHEFIPTDSLNLQDDMILTDVKSNGRVIALGCKNQHTSAIHLLSSYDLSQAYSPLTDVYNHRDGPVFTLGSRLLAYATTLPVLNNDATHRHSADKDVKVAAKDIAKEMVNGVKSLGEFGYHRLSSYFSPQQQQQQQQQQFQRQHQDFATMASPMGINPSSDSSPYYAAAPSNPASISSAAPITSPSMGATPSSGSSALNTTTTTQKSPIASPSGMVIIRDITKLPTHTSSSRLSSSTVAHFKPHMHAIAILAFNPAGNLLMSVSMQGHTFHVFSLYSPDKLLGNAAHLYNLSRGYTDAQVEDCQFSIDSTWCAVTTARGTTHMYTINPYGGKPEINGHVNGKINNLPEQSFAPKRSLNVTSLGPAVRVKQRRSMPSEFIGSADESDTNNNISTPANGLYPASVSSTSSIPSSPPPPGIFRLDINFNSQRYQQQQQQQQQQRTWPPLGSKQRANLITMFLSVARVPQQLQPDPSSIDQSFSHATNLLQKPSLYSSSPSSSSSSSSPHHPTTSTISGLGGPATASSLASLKNQASTIVSQVSSYLPSNASSSQRMGDWTSAKDKTSDNRMFGFDEEESSLDNDDAVTKMTNDNTGYQDVYSFHPQGVLTLHRLWITKTMVRKKVQGRTVGKWDLSIKEEDIAEWQIARRTDWQQVGISLETSLSLSSPSPTHSSSASPAEQREEDETENGDNTSADTGKDRDTVTPTKSSNKSKKKQHQQQNRNNNSTNRDDKAHDDVILEQQQQQQQHQRPTTQQPHSSSTNNNQWLSHAEIMTYAVSNSNNHHSSSSSPSPSDSHESTLWSSPQFSFQVYSDEKTNGTRLRAMLASGVVPPTEPVAVRSETPEPYSSRINRVGKTTAKARSLENQEEEYMEDALAELEENLSTAMQTSFVPSSSTASPRRGIRLSSSAGVAHSGGSASSAATSTTGFNKKGSTGLERTSSLSFEDAYLISMGGAPVYRSSPSSSGVGQKPLDDMDSSNNNNHRYQTIPAPTTVTANMMTPLHDSALIQFDSDDDNDDDDDDDDDDGDHHHDNGADGVHGLASVTSSMADMTTDKTGQSGADDKQFMQRQGGTNGSSSSSGGGGSGIPMMNNDTMVSYSSLDGSFDIQGLDMDDNEPSRTATSSRGGSVGEVVFSPDGDNEMGCPSDSMMFSR</sequence>
<feature type="compositionally biased region" description="Basic and acidic residues" evidence="2">
    <location>
        <begin position="978"/>
        <end position="987"/>
    </location>
</feature>
<feature type="region of interest" description="Disordered" evidence="2">
    <location>
        <begin position="740"/>
        <end position="769"/>
    </location>
</feature>
<evidence type="ECO:0000256" key="1">
    <source>
        <dbReference type="SAM" id="Coils"/>
    </source>
</evidence>
<feature type="region of interest" description="Disordered" evidence="2">
    <location>
        <begin position="910"/>
        <end position="1013"/>
    </location>
</feature>
<feature type="compositionally biased region" description="Polar residues" evidence="2">
    <location>
        <begin position="1293"/>
        <end position="1309"/>
    </location>
</feature>
<dbReference type="EMBL" id="MCGE01000008">
    <property type="protein sequence ID" value="ORZ18750.1"/>
    <property type="molecule type" value="Genomic_DNA"/>
</dbReference>
<dbReference type="Pfam" id="PF21034">
    <property type="entry name" value="BCAS3_WD40"/>
    <property type="match status" value="1"/>
</dbReference>
<feature type="compositionally biased region" description="Low complexity" evidence="2">
    <location>
        <begin position="214"/>
        <end position="223"/>
    </location>
</feature>
<dbReference type="GO" id="GO:0042594">
    <property type="term" value="P:response to starvation"/>
    <property type="evidence" value="ECO:0007669"/>
    <property type="project" value="TreeGrafter"/>
</dbReference>
<feature type="compositionally biased region" description="Polar residues" evidence="2">
    <location>
        <begin position="438"/>
        <end position="461"/>
    </location>
</feature>
<reference evidence="4 5" key="1">
    <citation type="submission" date="2016-07" db="EMBL/GenBank/DDBJ databases">
        <title>Pervasive Adenine N6-methylation of Active Genes in Fungi.</title>
        <authorList>
            <consortium name="DOE Joint Genome Institute"/>
            <person name="Mondo S.J."/>
            <person name="Dannebaum R.O."/>
            <person name="Kuo R.C."/>
            <person name="Labutti K."/>
            <person name="Haridas S."/>
            <person name="Kuo A."/>
            <person name="Salamov A."/>
            <person name="Ahrendt S.R."/>
            <person name="Lipzen A."/>
            <person name="Sullivan W."/>
            <person name="Andreopoulos W.B."/>
            <person name="Clum A."/>
            <person name="Lindquist E."/>
            <person name="Daum C."/>
            <person name="Ramamoorthy G.K."/>
            <person name="Gryganskyi A."/>
            <person name="Culley D."/>
            <person name="Magnuson J.K."/>
            <person name="James T.Y."/>
            <person name="O'Malley M.A."/>
            <person name="Stajich J.E."/>
            <person name="Spatafora J.W."/>
            <person name="Visel A."/>
            <person name="Grigoriev I.V."/>
        </authorList>
    </citation>
    <scope>NUCLEOTIDE SEQUENCE [LARGE SCALE GENOMIC DNA]</scope>
    <source>
        <strain evidence="4 5">NRRL 1336</strain>
    </source>
</reference>
<feature type="compositionally biased region" description="Low complexity" evidence="2">
    <location>
        <begin position="910"/>
        <end position="928"/>
    </location>
</feature>
<feature type="region of interest" description="Disordered" evidence="2">
    <location>
        <begin position="1357"/>
        <end position="1403"/>
    </location>
</feature>
<feature type="coiled-coil region" evidence="1">
    <location>
        <begin position="1110"/>
        <end position="1138"/>
    </location>
</feature>
<feature type="compositionally biased region" description="Polar residues" evidence="2">
    <location>
        <begin position="794"/>
        <end position="803"/>
    </location>
</feature>
<feature type="region of interest" description="Disordered" evidence="2">
    <location>
        <begin position="1259"/>
        <end position="1345"/>
    </location>
</feature>
<feature type="region of interest" description="Disordered" evidence="2">
    <location>
        <begin position="67"/>
        <end position="123"/>
    </location>
</feature>
<dbReference type="InterPro" id="IPR036322">
    <property type="entry name" value="WD40_repeat_dom_sf"/>
</dbReference>
<comment type="caution">
    <text evidence="4">The sequence shown here is derived from an EMBL/GenBank/DDBJ whole genome shotgun (WGS) entry which is preliminary data.</text>
</comment>
<evidence type="ECO:0000256" key="2">
    <source>
        <dbReference type="SAM" id="MobiDB-lite"/>
    </source>
</evidence>
<protein>
    <recommendedName>
        <fullName evidence="3">BCAS3 WD40 domain-containing protein</fullName>
    </recommendedName>
</protein>
<feature type="compositionally biased region" description="Low complexity" evidence="2">
    <location>
        <begin position="1156"/>
        <end position="1177"/>
    </location>
</feature>
<feature type="region of interest" description="Disordered" evidence="2">
    <location>
        <begin position="1029"/>
        <end position="1050"/>
    </location>
</feature>
<dbReference type="GO" id="GO:0006914">
    <property type="term" value="P:autophagy"/>
    <property type="evidence" value="ECO:0007669"/>
    <property type="project" value="InterPro"/>
</dbReference>
<feature type="compositionally biased region" description="Low complexity" evidence="2">
    <location>
        <begin position="991"/>
        <end position="1007"/>
    </location>
</feature>
<feature type="region of interest" description="Disordered" evidence="2">
    <location>
        <begin position="214"/>
        <end position="239"/>
    </location>
</feature>